<dbReference type="EMBL" id="CADCWK010000183">
    <property type="protein sequence ID" value="CAA9561978.1"/>
    <property type="molecule type" value="Genomic_DNA"/>
</dbReference>
<evidence type="ECO:0000313" key="3">
    <source>
        <dbReference type="EMBL" id="CAA9561978.1"/>
    </source>
</evidence>
<feature type="region of interest" description="Disordered" evidence="1">
    <location>
        <begin position="25"/>
        <end position="50"/>
    </location>
</feature>
<sequence length="147" mass="15961">MGRETEPGTATMDTTVGPVAIIVTEPRLGPQPARPEPKRTQVHRPKHVPRRTCIACRDKDAKRTLTRIVRSPTGEIRIDPGGKQNGRGAYLCSQPSCWRKAVGTPLLGRALKTEIDDATRSTLQAFAASLPDQPTDSLAANPNERTS</sequence>
<feature type="domain" description="YlxR" evidence="2">
    <location>
        <begin position="51"/>
        <end position="124"/>
    </location>
</feature>
<dbReference type="Pfam" id="PF04296">
    <property type="entry name" value="YlxR"/>
    <property type="match status" value="1"/>
</dbReference>
<dbReference type="PANTHER" id="PTHR34215:SF1">
    <property type="entry name" value="YLXR DOMAIN-CONTAINING PROTEIN"/>
    <property type="match status" value="1"/>
</dbReference>
<feature type="region of interest" description="Disordered" evidence="1">
    <location>
        <begin position="126"/>
        <end position="147"/>
    </location>
</feature>
<dbReference type="Gene3D" id="3.30.1230.10">
    <property type="entry name" value="YlxR-like"/>
    <property type="match status" value="1"/>
</dbReference>
<dbReference type="NCBIfam" id="NF047356">
    <property type="entry name" value="RNA_bind_RnpM"/>
    <property type="match status" value="1"/>
</dbReference>
<dbReference type="PANTHER" id="PTHR34215">
    <property type="entry name" value="BLL0784 PROTEIN"/>
    <property type="match status" value="1"/>
</dbReference>
<evidence type="ECO:0000259" key="2">
    <source>
        <dbReference type="Pfam" id="PF04296"/>
    </source>
</evidence>
<accession>A0A6J4UWN3</accession>
<dbReference type="SUPFAM" id="SSF64376">
    <property type="entry name" value="YlxR-like"/>
    <property type="match status" value="1"/>
</dbReference>
<reference evidence="3" key="1">
    <citation type="submission" date="2020-02" db="EMBL/GenBank/DDBJ databases">
        <authorList>
            <person name="Meier V. D."/>
        </authorList>
    </citation>
    <scope>NUCLEOTIDE SEQUENCE</scope>
    <source>
        <strain evidence="3">AVDCRST_MAG33</strain>
    </source>
</reference>
<organism evidence="3">
    <name type="scientific">uncultured Thermomicrobiales bacterium</name>
    <dbReference type="NCBI Taxonomy" id="1645740"/>
    <lineage>
        <taxon>Bacteria</taxon>
        <taxon>Pseudomonadati</taxon>
        <taxon>Thermomicrobiota</taxon>
        <taxon>Thermomicrobia</taxon>
        <taxon>Thermomicrobiales</taxon>
        <taxon>environmental samples</taxon>
    </lineage>
</organism>
<proteinExistence type="predicted"/>
<dbReference type="AlphaFoldDB" id="A0A6J4UWN3"/>
<feature type="compositionally biased region" description="Basic residues" evidence="1">
    <location>
        <begin position="40"/>
        <end position="50"/>
    </location>
</feature>
<dbReference type="InterPro" id="IPR035931">
    <property type="entry name" value="YlxR-like_sf"/>
</dbReference>
<gene>
    <name evidence="3" type="ORF">AVDCRST_MAG33-1750</name>
</gene>
<name>A0A6J4UWN3_9BACT</name>
<evidence type="ECO:0000256" key="1">
    <source>
        <dbReference type="SAM" id="MobiDB-lite"/>
    </source>
</evidence>
<feature type="compositionally biased region" description="Polar residues" evidence="1">
    <location>
        <begin position="132"/>
        <end position="147"/>
    </location>
</feature>
<dbReference type="InterPro" id="IPR037465">
    <property type="entry name" value="YlxR"/>
</dbReference>
<dbReference type="InterPro" id="IPR007393">
    <property type="entry name" value="YlxR_dom"/>
</dbReference>
<protein>
    <submittedName>
        <fullName evidence="3">COG2740: Predicted nucleic-acid-binding protein implicated in transcription termination</fullName>
    </submittedName>
</protein>